<dbReference type="RefSeq" id="WP_304421101.1">
    <property type="nucleotide sequence ID" value="NZ_JANCMU010000006.1"/>
</dbReference>
<dbReference type="EMBL" id="JANCMU010000006">
    <property type="protein sequence ID" value="MDG4946775.1"/>
    <property type="molecule type" value="Genomic_DNA"/>
</dbReference>
<sequence>MKKLTILLALICTSLISAQSTEMVVIQEAEQVSPWNFGLKAGINLANLSGSYLDLDYVKESNGFVGFHGGAWANYALSNKSSVQFELLGSLQGGDIQYELSYAGQAIKPTGKVRMPYILIPIMYQYNPMEKLHLEVGPQLNYLPKINLKTYIDGERINDETVENLVNNRLKNARSIDVGLNIGAGYEFIQDWSFYTRYTHGLLTVDDRDENQRDLKNRVLAFGVSYKF</sequence>
<feature type="domain" description="Outer membrane protein beta-barrel" evidence="2">
    <location>
        <begin position="23"/>
        <end position="202"/>
    </location>
</feature>
<accession>A0A9X4N0W4</accession>
<comment type="caution">
    <text evidence="3">The sequence shown here is derived from an EMBL/GenBank/DDBJ whole genome shotgun (WGS) entry which is preliminary data.</text>
</comment>
<gene>
    <name evidence="3" type="ORF">NMK71_10125</name>
</gene>
<proteinExistence type="predicted"/>
<evidence type="ECO:0000313" key="4">
    <source>
        <dbReference type="Proteomes" id="UP001152599"/>
    </source>
</evidence>
<dbReference type="InterPro" id="IPR025665">
    <property type="entry name" value="Beta-barrel_OMP_2"/>
</dbReference>
<organism evidence="3 4">
    <name type="scientific">Profundicola chukchiensis</name>
    <dbReference type="NCBI Taxonomy" id="2961959"/>
    <lineage>
        <taxon>Bacteria</taxon>
        <taxon>Pseudomonadati</taxon>
        <taxon>Bacteroidota</taxon>
        <taxon>Flavobacteriia</taxon>
        <taxon>Flavobacteriales</taxon>
        <taxon>Weeksellaceae</taxon>
        <taxon>Profundicola</taxon>
    </lineage>
</organism>
<protein>
    <submittedName>
        <fullName evidence="3">PorT family protein</fullName>
    </submittedName>
</protein>
<feature type="chain" id="PRO_5040973267" evidence="1">
    <location>
        <begin position="19"/>
        <end position="228"/>
    </location>
</feature>
<evidence type="ECO:0000313" key="3">
    <source>
        <dbReference type="EMBL" id="MDG4946775.1"/>
    </source>
</evidence>
<name>A0A9X4N0W4_9FLAO</name>
<dbReference type="Gene3D" id="2.40.160.20">
    <property type="match status" value="1"/>
</dbReference>
<dbReference type="SUPFAM" id="SSF56925">
    <property type="entry name" value="OMPA-like"/>
    <property type="match status" value="1"/>
</dbReference>
<dbReference type="InterPro" id="IPR011250">
    <property type="entry name" value="OMP/PagP_B-barrel"/>
</dbReference>
<evidence type="ECO:0000259" key="2">
    <source>
        <dbReference type="Pfam" id="PF13568"/>
    </source>
</evidence>
<dbReference type="Proteomes" id="UP001152599">
    <property type="component" value="Unassembled WGS sequence"/>
</dbReference>
<evidence type="ECO:0000256" key="1">
    <source>
        <dbReference type="SAM" id="SignalP"/>
    </source>
</evidence>
<keyword evidence="1" id="KW-0732">Signal</keyword>
<feature type="signal peptide" evidence="1">
    <location>
        <begin position="1"/>
        <end position="18"/>
    </location>
</feature>
<dbReference type="AlphaFoldDB" id="A0A9X4N0W4"/>
<keyword evidence="4" id="KW-1185">Reference proteome</keyword>
<dbReference type="Pfam" id="PF13568">
    <property type="entry name" value="OMP_b-brl_2"/>
    <property type="match status" value="1"/>
</dbReference>
<reference evidence="3" key="1">
    <citation type="submission" date="2022-07" db="EMBL/GenBank/DDBJ databases">
        <title>Description and genome-wide analysis of Profundicola chukchiensis gen. nov., sp. nov., marine bacteria isolated from bottom sediments of the Chukchi Sea.</title>
        <authorList>
            <person name="Romanenko L."/>
            <person name="Otstavnykh N."/>
            <person name="Kurilenko V."/>
            <person name="Eremeev V."/>
            <person name="Velansky P."/>
            <person name="Mikhailov V."/>
            <person name="Isaeva M."/>
        </authorList>
    </citation>
    <scope>NUCLEOTIDE SEQUENCE</scope>
    <source>
        <strain evidence="3">KMM 9713</strain>
    </source>
</reference>